<organism evidence="3 4">
    <name type="scientific">Ruminococcus albus</name>
    <dbReference type="NCBI Taxonomy" id="1264"/>
    <lineage>
        <taxon>Bacteria</taxon>
        <taxon>Bacillati</taxon>
        <taxon>Bacillota</taxon>
        <taxon>Clostridia</taxon>
        <taxon>Eubacteriales</taxon>
        <taxon>Oscillospiraceae</taxon>
        <taxon>Ruminococcus</taxon>
    </lineage>
</organism>
<dbReference type="AlphaFoldDB" id="A0A1I1M3P8"/>
<evidence type="ECO:0000313" key="4">
    <source>
        <dbReference type="Proteomes" id="UP000182192"/>
    </source>
</evidence>
<dbReference type="PANTHER" id="PTHR35149">
    <property type="entry name" value="SLL5132 PROTEIN"/>
    <property type="match status" value="1"/>
</dbReference>
<accession>A0A1I1M3P8</accession>
<evidence type="ECO:0000259" key="2">
    <source>
        <dbReference type="Pfam" id="PF07510"/>
    </source>
</evidence>
<dbReference type="OrthoDB" id="9798761at2"/>
<proteinExistence type="predicted"/>
<name>A0A1I1M3P8_RUMAL</name>
<evidence type="ECO:0000259" key="1">
    <source>
        <dbReference type="Pfam" id="PF03235"/>
    </source>
</evidence>
<gene>
    <name evidence="3" type="ORF">SAMN02910406_02404</name>
</gene>
<sequence>MPTTIEVNKQSVEALLGSGKSKPFVIPEYQRPYAWTDEQVETLFEDLWDFTATNGGTEREGTYFLGSVVSYENEEGEQEIIDGQQRITSLFLLLRAIYTKLVATPVSERTAEANNFIGKIEPAIWRTNKLTGTVDYKNILLTSRVVNNEGNEILRSILETGHADKNAKDNYSKNYRYFQELFDKHSIDNPLMVYQFIYALLNQAILLPITADNQDTALTIFSTLNDRGLPLSDADIFKAEIYNKLESEAKKSFIERWKDLDEQATNANESIQQLFYYSMFYYRALEKDTKTTTPGVRKFFAANKFQRLYKPDLMDTLFIILNLWKVVNKGEEIEDETWSKNAKIKQTLDTLSSYPNEFWKYPVVIYYVCYRNTEDFEERFALFLNKLLMELITKYLMIPTINAVKPDILKLNSAIIASDKPNFEFKNIDMMQLEPYIQNPNRNAVRMLLKTLAYEQQDELLPEKWEIEHIFPQKWQTNYFPDESDSTIKEKIEHIGNKLPFEKKLNIVAGNGYFGKKKKEYTASKIAITNALGTSDLTDWNMDSIMKRDIRVSDEIISILNRWNNEYMRMAVDKTKDEKPSEEDLARIEEFKKKGWI</sequence>
<feature type="domain" description="GmrSD restriction endonucleases N-terminal" evidence="1">
    <location>
        <begin position="13"/>
        <end position="241"/>
    </location>
</feature>
<dbReference type="Pfam" id="PF03235">
    <property type="entry name" value="GmrSD_N"/>
    <property type="match status" value="1"/>
</dbReference>
<reference evidence="3 4" key="1">
    <citation type="submission" date="2016-10" db="EMBL/GenBank/DDBJ databases">
        <authorList>
            <person name="de Groot N.N."/>
        </authorList>
    </citation>
    <scope>NUCLEOTIDE SEQUENCE [LARGE SCALE GENOMIC DNA]</scope>
    <source>
        <strain evidence="3 4">AR67</strain>
    </source>
</reference>
<dbReference type="Proteomes" id="UP000182192">
    <property type="component" value="Unassembled WGS sequence"/>
</dbReference>
<dbReference type="Pfam" id="PF07510">
    <property type="entry name" value="GmrSD_C"/>
    <property type="match status" value="1"/>
</dbReference>
<dbReference type="EMBL" id="FOKQ01000021">
    <property type="protein sequence ID" value="SFC79855.1"/>
    <property type="molecule type" value="Genomic_DNA"/>
</dbReference>
<evidence type="ECO:0000313" key="3">
    <source>
        <dbReference type="EMBL" id="SFC79855.1"/>
    </source>
</evidence>
<dbReference type="PANTHER" id="PTHR35149:SF2">
    <property type="entry name" value="DUF262 DOMAIN-CONTAINING PROTEIN"/>
    <property type="match status" value="1"/>
</dbReference>
<protein>
    <submittedName>
        <fullName evidence="3">Uncharacterized conserved protein, contains ParB-like and HNH nuclease domains</fullName>
    </submittedName>
</protein>
<feature type="domain" description="GmrSD restriction endonucleases C-terminal" evidence="2">
    <location>
        <begin position="440"/>
        <end position="548"/>
    </location>
</feature>
<dbReference type="InterPro" id="IPR011089">
    <property type="entry name" value="GmrSD_C"/>
</dbReference>
<dbReference type="RefSeq" id="WP_074962061.1">
    <property type="nucleotide sequence ID" value="NZ_FOKQ01000021.1"/>
</dbReference>
<dbReference type="InterPro" id="IPR004919">
    <property type="entry name" value="GmrSD_N"/>
</dbReference>